<dbReference type="OrthoDB" id="6247875at2759"/>
<evidence type="ECO:0000313" key="3">
    <source>
        <dbReference type="Proteomes" id="UP000772434"/>
    </source>
</evidence>
<sequence length="176" mass="19429">MSEDEKAPYRLMSEHEKREHQQKYPDYRFTPGIRITKPVKRNVKRNGQNDLARSQRVAELLKAGLQGRDLESAVKDIDLDSLGSSSPPAEESSRSSSSSPAATPSSAPPDVRGWQPTGRETEAGVLRSPLLAPPPAPTVVQPLPVTRRSVCFFLSFRILLLIIDSSDSINPPLWTT</sequence>
<organism evidence="2 3">
    <name type="scientific">Rhodocollybia butyracea</name>
    <dbReference type="NCBI Taxonomy" id="206335"/>
    <lineage>
        <taxon>Eukaryota</taxon>
        <taxon>Fungi</taxon>
        <taxon>Dikarya</taxon>
        <taxon>Basidiomycota</taxon>
        <taxon>Agaricomycotina</taxon>
        <taxon>Agaricomycetes</taxon>
        <taxon>Agaricomycetidae</taxon>
        <taxon>Agaricales</taxon>
        <taxon>Marasmiineae</taxon>
        <taxon>Omphalotaceae</taxon>
        <taxon>Rhodocollybia</taxon>
    </lineage>
</organism>
<dbReference type="Gene3D" id="1.10.30.10">
    <property type="entry name" value="High mobility group box domain"/>
    <property type="match status" value="1"/>
</dbReference>
<comment type="caution">
    <text evidence="2">The sequence shown here is derived from an EMBL/GenBank/DDBJ whole genome shotgun (WGS) entry which is preliminary data.</text>
</comment>
<evidence type="ECO:0000313" key="2">
    <source>
        <dbReference type="EMBL" id="KAF9072660.1"/>
    </source>
</evidence>
<feature type="region of interest" description="Disordered" evidence="1">
    <location>
        <begin position="77"/>
        <end position="117"/>
    </location>
</feature>
<dbReference type="SUPFAM" id="SSF47095">
    <property type="entry name" value="HMG-box"/>
    <property type="match status" value="1"/>
</dbReference>
<keyword evidence="3" id="KW-1185">Reference proteome</keyword>
<gene>
    <name evidence="2" type="ORF">BDP27DRAFT_380272</name>
</gene>
<protein>
    <submittedName>
        <fullName evidence="2">Uncharacterized protein</fullName>
    </submittedName>
</protein>
<feature type="region of interest" description="Disordered" evidence="1">
    <location>
        <begin position="1"/>
        <end position="52"/>
    </location>
</feature>
<feature type="compositionally biased region" description="Low complexity" evidence="1">
    <location>
        <begin position="84"/>
        <end position="109"/>
    </location>
</feature>
<reference evidence="2" key="1">
    <citation type="submission" date="2020-11" db="EMBL/GenBank/DDBJ databases">
        <authorList>
            <consortium name="DOE Joint Genome Institute"/>
            <person name="Ahrendt S."/>
            <person name="Riley R."/>
            <person name="Andreopoulos W."/>
            <person name="Labutti K."/>
            <person name="Pangilinan J."/>
            <person name="Ruiz-Duenas F.J."/>
            <person name="Barrasa J.M."/>
            <person name="Sanchez-Garcia M."/>
            <person name="Camarero S."/>
            <person name="Miyauchi S."/>
            <person name="Serrano A."/>
            <person name="Linde D."/>
            <person name="Babiker R."/>
            <person name="Drula E."/>
            <person name="Ayuso-Fernandez I."/>
            <person name="Pacheco R."/>
            <person name="Padilla G."/>
            <person name="Ferreira P."/>
            <person name="Barriuso J."/>
            <person name="Kellner H."/>
            <person name="Castanera R."/>
            <person name="Alfaro M."/>
            <person name="Ramirez L."/>
            <person name="Pisabarro A.G."/>
            <person name="Kuo A."/>
            <person name="Tritt A."/>
            <person name="Lipzen A."/>
            <person name="He G."/>
            <person name="Yan M."/>
            <person name="Ng V."/>
            <person name="Cullen D."/>
            <person name="Martin F."/>
            <person name="Rosso M.-N."/>
            <person name="Henrissat B."/>
            <person name="Hibbett D."/>
            <person name="Martinez A.T."/>
            <person name="Grigoriev I.V."/>
        </authorList>
    </citation>
    <scope>NUCLEOTIDE SEQUENCE</scope>
    <source>
        <strain evidence="2">AH 40177</strain>
    </source>
</reference>
<name>A0A9P5UA42_9AGAR</name>
<dbReference type="AlphaFoldDB" id="A0A9P5UA42"/>
<dbReference type="EMBL" id="JADNRY010000022">
    <property type="protein sequence ID" value="KAF9072660.1"/>
    <property type="molecule type" value="Genomic_DNA"/>
</dbReference>
<evidence type="ECO:0000256" key="1">
    <source>
        <dbReference type="SAM" id="MobiDB-lite"/>
    </source>
</evidence>
<proteinExistence type="predicted"/>
<accession>A0A9P5UA42</accession>
<dbReference type="InterPro" id="IPR036910">
    <property type="entry name" value="HMG_box_dom_sf"/>
</dbReference>
<dbReference type="Proteomes" id="UP000772434">
    <property type="component" value="Unassembled WGS sequence"/>
</dbReference>
<feature type="compositionally biased region" description="Basic and acidic residues" evidence="1">
    <location>
        <begin position="1"/>
        <end position="26"/>
    </location>
</feature>